<organism evidence="1 2">
    <name type="scientific">Staurois parvus</name>
    <dbReference type="NCBI Taxonomy" id="386267"/>
    <lineage>
        <taxon>Eukaryota</taxon>
        <taxon>Metazoa</taxon>
        <taxon>Chordata</taxon>
        <taxon>Craniata</taxon>
        <taxon>Vertebrata</taxon>
        <taxon>Euteleostomi</taxon>
        <taxon>Amphibia</taxon>
        <taxon>Batrachia</taxon>
        <taxon>Anura</taxon>
        <taxon>Neobatrachia</taxon>
        <taxon>Ranoidea</taxon>
        <taxon>Ranidae</taxon>
        <taxon>Staurois</taxon>
    </lineage>
</organism>
<dbReference type="EMBL" id="CATNWA010015476">
    <property type="protein sequence ID" value="CAI9583755.1"/>
    <property type="molecule type" value="Genomic_DNA"/>
</dbReference>
<keyword evidence="2" id="KW-1185">Reference proteome</keyword>
<dbReference type="Proteomes" id="UP001162483">
    <property type="component" value="Unassembled WGS sequence"/>
</dbReference>
<accession>A0ABN9EID3</accession>
<evidence type="ECO:0000313" key="1">
    <source>
        <dbReference type="EMBL" id="CAI9583755.1"/>
    </source>
</evidence>
<name>A0ABN9EID3_9NEOB</name>
<gene>
    <name evidence="1" type="ORF">SPARVUS_LOCUS9867104</name>
</gene>
<reference evidence="1" key="1">
    <citation type="submission" date="2023-05" db="EMBL/GenBank/DDBJ databases">
        <authorList>
            <person name="Stuckert A."/>
        </authorList>
    </citation>
    <scope>NUCLEOTIDE SEQUENCE</scope>
</reference>
<protein>
    <submittedName>
        <fullName evidence="1">Uncharacterized protein</fullName>
    </submittedName>
</protein>
<proteinExistence type="predicted"/>
<evidence type="ECO:0000313" key="2">
    <source>
        <dbReference type="Proteomes" id="UP001162483"/>
    </source>
</evidence>
<sequence length="49" mass="5339">MSMLTEERPVLFTHRSLPCQLCMAIVGSCTLCTAIQSSVLTVNHTDTAQ</sequence>
<comment type="caution">
    <text evidence="1">The sequence shown here is derived from an EMBL/GenBank/DDBJ whole genome shotgun (WGS) entry which is preliminary data.</text>
</comment>